<feature type="transmembrane region" description="Helical" evidence="5">
    <location>
        <begin position="65"/>
        <end position="84"/>
    </location>
</feature>
<name>A0A0M0GR59_9BACI</name>
<feature type="transmembrane region" description="Helical" evidence="5">
    <location>
        <begin position="96"/>
        <end position="113"/>
    </location>
</feature>
<evidence type="ECO:0000313" key="8">
    <source>
        <dbReference type="Proteomes" id="UP000037405"/>
    </source>
</evidence>
<dbReference type="OrthoDB" id="2365314at2"/>
<organism evidence="6 8">
    <name type="scientific">Rossellomorea marisflavi</name>
    <dbReference type="NCBI Taxonomy" id="189381"/>
    <lineage>
        <taxon>Bacteria</taxon>
        <taxon>Bacillati</taxon>
        <taxon>Bacillota</taxon>
        <taxon>Bacilli</taxon>
        <taxon>Bacillales</taxon>
        <taxon>Bacillaceae</taxon>
        <taxon>Rossellomorea</taxon>
    </lineage>
</organism>
<keyword evidence="8" id="KW-1185">Reference proteome</keyword>
<dbReference type="RefSeq" id="WP_053427579.1">
    <property type="nucleotide sequence ID" value="NZ_BSED01000122.1"/>
</dbReference>
<dbReference type="Proteomes" id="UP000322997">
    <property type="component" value="Unassembled WGS sequence"/>
</dbReference>
<feature type="transmembrane region" description="Helical" evidence="5">
    <location>
        <begin position="40"/>
        <end position="59"/>
    </location>
</feature>
<sequence length="123" mass="13685">MFDRTDAHITTWAIAIILFFVALGLHRAGNAKAMKIVHMILRLFYILIIVTGALLFWKHQGIDPALYGVKGLVGIWVIAMFEIILVRLNKGKSTKVASILLVIALLIVLYLGFKLPLGINFLA</sequence>
<reference evidence="7 9" key="3">
    <citation type="submission" date="2019-08" db="EMBL/GenBank/DDBJ databases">
        <title>Bacillus genomes from the desert of Cuatro Cienegas, Coahuila.</title>
        <authorList>
            <person name="Olmedo-Alvarez G."/>
        </authorList>
    </citation>
    <scope>NUCLEOTIDE SEQUENCE [LARGE SCALE GENOMIC DNA]</scope>
    <source>
        <strain evidence="7 9">CH108_3D</strain>
    </source>
</reference>
<gene>
    <name evidence="6" type="ORF">AF331_08215</name>
    <name evidence="7" type="ORF">FZC83_13360</name>
</gene>
<dbReference type="HAMAP" id="MF_01536">
    <property type="entry name" value="UPF0344"/>
    <property type="match status" value="1"/>
</dbReference>
<reference evidence="6" key="2">
    <citation type="submission" date="2015-07" db="EMBL/GenBank/DDBJ databases">
        <title>MeaNS - Measles Nucleotide Surveillance Program.</title>
        <authorList>
            <person name="Tran T."/>
            <person name="Druce J."/>
        </authorList>
    </citation>
    <scope>NUCLEOTIDE SEQUENCE</scope>
    <source>
        <strain evidence="6">JCM 11544</strain>
    </source>
</reference>
<comment type="similarity">
    <text evidence="5">Belongs to the UPF0344 family.</text>
</comment>
<dbReference type="PATRIC" id="fig|189381.12.peg.1811"/>
<reference evidence="8" key="1">
    <citation type="submission" date="2015-07" db="EMBL/GenBank/DDBJ databases">
        <title>Fjat-14235 jcm11544.</title>
        <authorList>
            <person name="Liu B."/>
            <person name="Wang J."/>
            <person name="Zhu Y."/>
            <person name="Liu G."/>
            <person name="Chen Q."/>
            <person name="Chen Z."/>
            <person name="Lan J."/>
            <person name="Che J."/>
            <person name="Ge C."/>
            <person name="Shi H."/>
            <person name="Pan Z."/>
            <person name="Liu X."/>
        </authorList>
    </citation>
    <scope>NUCLEOTIDE SEQUENCE [LARGE SCALE GENOMIC DNA]</scope>
    <source>
        <strain evidence="8">JCM 11544</strain>
    </source>
</reference>
<dbReference type="Pfam" id="PF07457">
    <property type="entry name" value="DUF1516"/>
    <property type="match status" value="1"/>
</dbReference>
<keyword evidence="1 5" id="KW-1003">Cell membrane</keyword>
<keyword evidence="2 5" id="KW-0812">Transmembrane</keyword>
<keyword evidence="3 5" id="KW-1133">Transmembrane helix</keyword>
<dbReference type="GeneID" id="89534065"/>
<evidence type="ECO:0000256" key="4">
    <source>
        <dbReference type="ARBA" id="ARBA00023136"/>
    </source>
</evidence>
<dbReference type="EMBL" id="LGUE01000001">
    <property type="protein sequence ID" value="KON92415.1"/>
    <property type="molecule type" value="Genomic_DNA"/>
</dbReference>
<comment type="subcellular location">
    <subcellularLocation>
        <location evidence="5">Cell membrane</location>
        <topology evidence="5">Multi-pass membrane protein</topology>
    </subcellularLocation>
</comment>
<accession>A0A0M0GR59</accession>
<keyword evidence="4 5" id="KW-0472">Membrane</keyword>
<protein>
    <recommendedName>
        <fullName evidence="5">UPF0344 protein AF331_08215</fullName>
    </recommendedName>
</protein>
<dbReference type="AlphaFoldDB" id="A0A0M0GR59"/>
<evidence type="ECO:0000256" key="5">
    <source>
        <dbReference type="HAMAP-Rule" id="MF_01536"/>
    </source>
</evidence>
<dbReference type="STRING" id="189381.GCA_900166615_02609"/>
<dbReference type="EMBL" id="VTEQ01000003">
    <property type="protein sequence ID" value="TYS54196.1"/>
    <property type="molecule type" value="Genomic_DNA"/>
</dbReference>
<feature type="transmembrane region" description="Helical" evidence="5">
    <location>
        <begin position="12"/>
        <end position="28"/>
    </location>
</feature>
<dbReference type="InterPro" id="IPR010899">
    <property type="entry name" value="UPF0344"/>
</dbReference>
<dbReference type="GO" id="GO:0005886">
    <property type="term" value="C:plasma membrane"/>
    <property type="evidence" value="ECO:0007669"/>
    <property type="project" value="UniProtKB-SubCell"/>
</dbReference>
<evidence type="ECO:0000313" key="7">
    <source>
        <dbReference type="EMBL" id="TYS54196.1"/>
    </source>
</evidence>
<evidence type="ECO:0000256" key="1">
    <source>
        <dbReference type="ARBA" id="ARBA00022475"/>
    </source>
</evidence>
<evidence type="ECO:0000256" key="2">
    <source>
        <dbReference type="ARBA" id="ARBA00022692"/>
    </source>
</evidence>
<comment type="caution">
    <text evidence="6">The sequence shown here is derived from an EMBL/GenBank/DDBJ whole genome shotgun (WGS) entry which is preliminary data.</text>
</comment>
<dbReference type="Proteomes" id="UP000037405">
    <property type="component" value="Unassembled WGS sequence"/>
</dbReference>
<evidence type="ECO:0000256" key="3">
    <source>
        <dbReference type="ARBA" id="ARBA00022989"/>
    </source>
</evidence>
<proteinExistence type="inferred from homology"/>
<evidence type="ECO:0000313" key="6">
    <source>
        <dbReference type="EMBL" id="KON92415.1"/>
    </source>
</evidence>
<evidence type="ECO:0000313" key="9">
    <source>
        <dbReference type="Proteomes" id="UP000322997"/>
    </source>
</evidence>